<reference evidence="1 2" key="1">
    <citation type="submission" date="2018-06" db="EMBL/GenBank/DDBJ databases">
        <title>Comparative genomics reveals the genomic features of Rhizophagus irregularis, R. cerebriforme, R. diaphanum and Gigaspora rosea, and their symbiotic lifestyle signature.</title>
        <authorList>
            <person name="Morin E."/>
            <person name="San Clemente H."/>
            <person name="Chen E.C.H."/>
            <person name="De La Providencia I."/>
            <person name="Hainaut M."/>
            <person name="Kuo A."/>
            <person name="Kohler A."/>
            <person name="Murat C."/>
            <person name="Tang N."/>
            <person name="Roy S."/>
            <person name="Loubradou J."/>
            <person name="Henrissat B."/>
            <person name="Grigoriev I.V."/>
            <person name="Corradi N."/>
            <person name="Roux C."/>
            <person name="Martin F.M."/>
        </authorList>
    </citation>
    <scope>NUCLEOTIDE SEQUENCE [LARGE SCALE GENOMIC DNA]</scope>
    <source>
        <strain evidence="1 2">DAOM 194757</strain>
    </source>
</reference>
<evidence type="ECO:0000313" key="2">
    <source>
        <dbReference type="Proteomes" id="UP000266673"/>
    </source>
</evidence>
<dbReference type="AlphaFoldDB" id="A0A397W724"/>
<proteinExistence type="predicted"/>
<protein>
    <submittedName>
        <fullName evidence="1">Uncharacterized protein</fullName>
    </submittedName>
</protein>
<organism evidence="1 2">
    <name type="scientific">Gigaspora rosea</name>
    <dbReference type="NCBI Taxonomy" id="44941"/>
    <lineage>
        <taxon>Eukaryota</taxon>
        <taxon>Fungi</taxon>
        <taxon>Fungi incertae sedis</taxon>
        <taxon>Mucoromycota</taxon>
        <taxon>Glomeromycotina</taxon>
        <taxon>Glomeromycetes</taxon>
        <taxon>Diversisporales</taxon>
        <taxon>Gigasporaceae</taxon>
        <taxon>Gigaspora</taxon>
    </lineage>
</organism>
<evidence type="ECO:0000313" key="1">
    <source>
        <dbReference type="EMBL" id="RIB29139.1"/>
    </source>
</evidence>
<comment type="caution">
    <text evidence="1">The sequence shown here is derived from an EMBL/GenBank/DDBJ whole genome shotgun (WGS) entry which is preliminary data.</text>
</comment>
<name>A0A397W724_9GLOM</name>
<dbReference type="EMBL" id="QKWP01000045">
    <property type="protein sequence ID" value="RIB29139.1"/>
    <property type="molecule type" value="Genomic_DNA"/>
</dbReference>
<keyword evidence="2" id="KW-1185">Reference proteome</keyword>
<sequence>MPSIQATCGFDKGDCLNGQTCGSSDDYCPPGSNDDCNDGQDCTDPSDCGILGKCTPVFKTRCAVALSNGCIVGGFKGNCKIDDL</sequence>
<accession>A0A397W724</accession>
<dbReference type="Proteomes" id="UP000266673">
    <property type="component" value="Unassembled WGS sequence"/>
</dbReference>
<gene>
    <name evidence="1" type="ORF">C2G38_2156085</name>
</gene>